<reference evidence="2" key="2">
    <citation type="submission" date="2017-06" db="EMBL/GenBank/DDBJ databases">
        <title>WGS assembly of Brachypodium distachyon.</title>
        <authorList>
            <consortium name="The International Brachypodium Initiative"/>
            <person name="Lucas S."/>
            <person name="Harmon-Smith M."/>
            <person name="Lail K."/>
            <person name="Tice H."/>
            <person name="Grimwood J."/>
            <person name="Bruce D."/>
            <person name="Barry K."/>
            <person name="Shu S."/>
            <person name="Lindquist E."/>
            <person name="Wang M."/>
            <person name="Pitluck S."/>
            <person name="Vogel J.P."/>
            <person name="Garvin D.F."/>
            <person name="Mockler T.C."/>
            <person name="Schmutz J."/>
            <person name="Rokhsar D."/>
            <person name="Bevan M.W."/>
        </authorList>
    </citation>
    <scope>NUCLEOTIDE SEQUENCE</scope>
    <source>
        <strain evidence="2">Bd21</strain>
    </source>
</reference>
<gene>
    <name evidence="2" type="ORF">BRADI_2g44210v3</name>
</gene>
<evidence type="ECO:0000256" key="1">
    <source>
        <dbReference type="SAM" id="MobiDB-lite"/>
    </source>
</evidence>
<name>I1HPM4_BRADI</name>
<protein>
    <submittedName>
        <fullName evidence="2 3">Uncharacterized protein</fullName>
    </submittedName>
</protein>
<dbReference type="HOGENOM" id="CLU_1236545_0_0_1"/>
<dbReference type="EMBL" id="CM000881">
    <property type="protein sequence ID" value="KQK08838.1"/>
    <property type="molecule type" value="Genomic_DNA"/>
</dbReference>
<sequence length="224" mass="25416">MATSTKQYNEKLSHYKQAEIPWPHEKEGTKTLFHGVCDNAQLQGHKSPTPEVVEWRSLLTHVVVPTLEVARHKTLTPEVLEWRSLATHVVIPTLEVARHKTLTPEVVEWRNLPTHVVVPTTEVARHKTPTPEVIEWRSLPTHLIVPTIEVTTRRHEGLGTVATSRQRGGDDREHKTVREQRSHGREGGQDIGVKLVSPYAHLVEPSVQTRVLQVYCSGLTRQQL</sequence>
<dbReference type="Proteomes" id="UP000008810">
    <property type="component" value="Chromosome 2"/>
</dbReference>
<evidence type="ECO:0000313" key="2">
    <source>
        <dbReference type="EMBL" id="KQK08838.1"/>
    </source>
</evidence>
<proteinExistence type="predicted"/>
<dbReference type="Gramene" id="KQK08838">
    <property type="protein sequence ID" value="KQK08838"/>
    <property type="gene ID" value="BRADI_2g44210v3"/>
</dbReference>
<keyword evidence="4" id="KW-1185">Reference proteome</keyword>
<dbReference type="InParanoid" id="I1HPM4"/>
<reference evidence="3" key="3">
    <citation type="submission" date="2018-08" db="UniProtKB">
        <authorList>
            <consortium name="EnsemblPlants"/>
        </authorList>
    </citation>
    <scope>IDENTIFICATION</scope>
    <source>
        <strain evidence="3">cv. Bd21</strain>
    </source>
</reference>
<feature type="compositionally biased region" description="Basic and acidic residues" evidence="1">
    <location>
        <begin position="167"/>
        <end position="188"/>
    </location>
</feature>
<dbReference type="AlphaFoldDB" id="I1HPM4"/>
<accession>I1HPM4</accession>
<reference evidence="2 3" key="1">
    <citation type="journal article" date="2010" name="Nature">
        <title>Genome sequencing and analysis of the model grass Brachypodium distachyon.</title>
        <authorList>
            <consortium name="International Brachypodium Initiative"/>
        </authorList>
    </citation>
    <scope>NUCLEOTIDE SEQUENCE [LARGE SCALE GENOMIC DNA]</scope>
    <source>
        <strain evidence="2 3">Bd21</strain>
    </source>
</reference>
<organism evidence="2">
    <name type="scientific">Brachypodium distachyon</name>
    <name type="common">Purple false brome</name>
    <name type="synonym">Trachynia distachya</name>
    <dbReference type="NCBI Taxonomy" id="15368"/>
    <lineage>
        <taxon>Eukaryota</taxon>
        <taxon>Viridiplantae</taxon>
        <taxon>Streptophyta</taxon>
        <taxon>Embryophyta</taxon>
        <taxon>Tracheophyta</taxon>
        <taxon>Spermatophyta</taxon>
        <taxon>Magnoliopsida</taxon>
        <taxon>Liliopsida</taxon>
        <taxon>Poales</taxon>
        <taxon>Poaceae</taxon>
        <taxon>BOP clade</taxon>
        <taxon>Pooideae</taxon>
        <taxon>Stipodae</taxon>
        <taxon>Brachypodieae</taxon>
        <taxon>Brachypodium</taxon>
    </lineage>
</organism>
<dbReference type="EnsemblPlants" id="KQK08838">
    <property type="protein sequence ID" value="KQK08838"/>
    <property type="gene ID" value="BRADI_2g44210v3"/>
</dbReference>
<feature type="region of interest" description="Disordered" evidence="1">
    <location>
        <begin position="162"/>
        <end position="191"/>
    </location>
</feature>
<evidence type="ECO:0000313" key="3">
    <source>
        <dbReference type="EnsemblPlants" id="KQK08838"/>
    </source>
</evidence>
<evidence type="ECO:0000313" key="4">
    <source>
        <dbReference type="Proteomes" id="UP000008810"/>
    </source>
</evidence>